<dbReference type="EMBL" id="BAAAQA010000003">
    <property type="protein sequence ID" value="GAA2110551.1"/>
    <property type="molecule type" value="Genomic_DNA"/>
</dbReference>
<dbReference type="Proteomes" id="UP001500166">
    <property type="component" value="Unassembled WGS sequence"/>
</dbReference>
<organism evidence="4 5">
    <name type="scientific">Kocuria atrinae</name>
    <dbReference type="NCBI Taxonomy" id="592377"/>
    <lineage>
        <taxon>Bacteria</taxon>
        <taxon>Bacillati</taxon>
        <taxon>Actinomycetota</taxon>
        <taxon>Actinomycetes</taxon>
        <taxon>Micrococcales</taxon>
        <taxon>Micrococcaceae</taxon>
        <taxon>Kocuria</taxon>
    </lineage>
</organism>
<dbReference type="InterPro" id="IPR006680">
    <property type="entry name" value="Amidohydro-rel"/>
</dbReference>
<protein>
    <submittedName>
        <fullName evidence="4">Amidohydrolase family protein</fullName>
    </submittedName>
</protein>
<feature type="region of interest" description="Disordered" evidence="2">
    <location>
        <begin position="313"/>
        <end position="332"/>
    </location>
</feature>
<feature type="domain" description="Amidohydrolase-related" evidence="3">
    <location>
        <begin position="16"/>
        <end position="305"/>
    </location>
</feature>
<dbReference type="Pfam" id="PF04909">
    <property type="entry name" value="Amidohydro_2"/>
    <property type="match status" value="1"/>
</dbReference>
<evidence type="ECO:0000313" key="5">
    <source>
        <dbReference type="Proteomes" id="UP001500166"/>
    </source>
</evidence>
<keyword evidence="5" id="KW-1185">Reference proteome</keyword>
<evidence type="ECO:0000256" key="1">
    <source>
        <dbReference type="ARBA" id="ARBA00038310"/>
    </source>
</evidence>
<name>A0ABN2XF90_9MICC</name>
<comment type="caution">
    <text evidence="4">The sequence shown here is derived from an EMBL/GenBank/DDBJ whole genome shotgun (WGS) entry which is preliminary data.</text>
</comment>
<feature type="compositionally biased region" description="Low complexity" evidence="2">
    <location>
        <begin position="313"/>
        <end position="323"/>
    </location>
</feature>
<dbReference type="SUPFAM" id="SSF51556">
    <property type="entry name" value="Metallo-dependent hydrolases"/>
    <property type="match status" value="1"/>
</dbReference>
<dbReference type="PANTHER" id="PTHR43569:SF2">
    <property type="entry name" value="AMIDOHYDROLASE-RELATED DOMAIN-CONTAINING PROTEIN"/>
    <property type="match status" value="1"/>
</dbReference>
<feature type="region of interest" description="Disordered" evidence="2">
    <location>
        <begin position="209"/>
        <end position="229"/>
    </location>
</feature>
<dbReference type="RefSeq" id="WP_129702118.1">
    <property type="nucleotide sequence ID" value="NZ_BAAAQA010000003.1"/>
</dbReference>
<dbReference type="PANTHER" id="PTHR43569">
    <property type="entry name" value="AMIDOHYDROLASE"/>
    <property type="match status" value="1"/>
</dbReference>
<dbReference type="InterPro" id="IPR052350">
    <property type="entry name" value="Metallo-dep_Lactonases"/>
</dbReference>
<evidence type="ECO:0000313" key="4">
    <source>
        <dbReference type="EMBL" id="GAA2110551.1"/>
    </source>
</evidence>
<dbReference type="Gene3D" id="3.20.20.140">
    <property type="entry name" value="Metal-dependent hydrolases"/>
    <property type="match status" value="1"/>
</dbReference>
<evidence type="ECO:0000256" key="2">
    <source>
        <dbReference type="SAM" id="MobiDB-lite"/>
    </source>
</evidence>
<comment type="similarity">
    <text evidence="1">Belongs to the metallo-dependent hydrolases superfamily.</text>
</comment>
<accession>A0ABN2XF90</accession>
<dbReference type="InterPro" id="IPR032466">
    <property type="entry name" value="Metal_Hydrolase"/>
</dbReference>
<evidence type="ECO:0000259" key="3">
    <source>
        <dbReference type="Pfam" id="PF04909"/>
    </source>
</evidence>
<reference evidence="4 5" key="1">
    <citation type="journal article" date="2019" name="Int. J. Syst. Evol. Microbiol.">
        <title>The Global Catalogue of Microorganisms (GCM) 10K type strain sequencing project: providing services to taxonomists for standard genome sequencing and annotation.</title>
        <authorList>
            <consortium name="The Broad Institute Genomics Platform"/>
            <consortium name="The Broad Institute Genome Sequencing Center for Infectious Disease"/>
            <person name="Wu L."/>
            <person name="Ma J."/>
        </authorList>
    </citation>
    <scope>NUCLEOTIDE SEQUENCE [LARGE SCALE GENOMIC DNA]</scope>
    <source>
        <strain evidence="4 5">JCM 15914</strain>
    </source>
</reference>
<gene>
    <name evidence="4" type="ORF">GCM10009824_05220</name>
</gene>
<sequence>MNQTTSAPEHTLVPVVDSHRHLWDLHHLPWNWVRGAGLPTEDLFEESEPLPSVLVEAGVDVGYERAELEWLLDIAERNDKVLGIIAALPHGMGATQDTMSALADTPRVAGVRHNLQELGPGELASRDVVGVIAAVHSAGLPFDVCVRAHQLVEVTHMLRMLDTDGTLVLDHLGKPPLGQDLTRWRDDIATLAADPRVVVKCSGLVAEMPPPYQPQRARSEPATEQSSRTVLTPEAAELCSAPLRFALRNFGHERVMLGSDAPVSGKGWVRPRDCIQFQIQLLKPDLTGPALESIASLTAQRIYGLSEQTATATSATATNAESAPHSNHQNNL</sequence>
<proteinExistence type="inferred from homology"/>